<name>A0A0F9QGJ7_9ZZZZ</name>
<sequence length="291" mass="33349">MKNEEGLKEFTMGIAGIGLSFLFDQKLSEFGVEDIDYEFITDIRPEIKLRVHHDNLPQRSMEKKIFDSGNTWALYRSQGKYVLQDSTFESDSPPSQLVILESDFKSGDIYNIDELNQNFLPDPLGYPLNQVLMMLLLSRGKGIMLHACGIDDRGYGYLFLGNSGHGKSTIARLWSENKATVLNDDRIIVREINGELLMYGTPWPGDFKEVSSKGLPIRKLFFLRHGEKNSAVPRNSAEAVSMLLIRCFPPIWDKKGMEYTMDLCHRLVDKIPCYEFSFEPDRKTVDFVRNI</sequence>
<comment type="caution">
    <text evidence="1">The sequence shown here is derived from an EMBL/GenBank/DDBJ whole genome shotgun (WGS) entry which is preliminary data.</text>
</comment>
<dbReference type="Gene3D" id="3.40.50.300">
    <property type="entry name" value="P-loop containing nucleotide triphosphate hydrolases"/>
    <property type="match status" value="1"/>
</dbReference>
<dbReference type="EMBL" id="LAZR01004923">
    <property type="protein sequence ID" value="KKN04428.1"/>
    <property type="molecule type" value="Genomic_DNA"/>
</dbReference>
<evidence type="ECO:0008006" key="2">
    <source>
        <dbReference type="Google" id="ProtNLM"/>
    </source>
</evidence>
<protein>
    <recommendedName>
        <fullName evidence="2">SynChlorMet cassette protein ScmC</fullName>
    </recommendedName>
</protein>
<evidence type="ECO:0000313" key="1">
    <source>
        <dbReference type="EMBL" id="KKN04428.1"/>
    </source>
</evidence>
<proteinExistence type="predicted"/>
<accession>A0A0F9QGJ7</accession>
<reference evidence="1" key="1">
    <citation type="journal article" date="2015" name="Nature">
        <title>Complex archaea that bridge the gap between prokaryotes and eukaryotes.</title>
        <authorList>
            <person name="Spang A."/>
            <person name="Saw J.H."/>
            <person name="Jorgensen S.L."/>
            <person name="Zaremba-Niedzwiedzka K."/>
            <person name="Martijn J."/>
            <person name="Lind A.E."/>
            <person name="van Eijk R."/>
            <person name="Schleper C."/>
            <person name="Guy L."/>
            <person name="Ettema T.J."/>
        </authorList>
    </citation>
    <scope>NUCLEOTIDE SEQUENCE</scope>
</reference>
<organism evidence="1">
    <name type="scientific">marine sediment metagenome</name>
    <dbReference type="NCBI Taxonomy" id="412755"/>
    <lineage>
        <taxon>unclassified sequences</taxon>
        <taxon>metagenomes</taxon>
        <taxon>ecological metagenomes</taxon>
    </lineage>
</organism>
<dbReference type="InterPro" id="IPR027417">
    <property type="entry name" value="P-loop_NTPase"/>
</dbReference>
<dbReference type="AlphaFoldDB" id="A0A0F9QGJ7"/>
<dbReference type="SUPFAM" id="SSF53795">
    <property type="entry name" value="PEP carboxykinase-like"/>
    <property type="match status" value="1"/>
</dbReference>
<gene>
    <name evidence="1" type="ORF">LCGC14_1097530</name>
</gene>